<dbReference type="OrthoDB" id="8910395at2"/>
<dbReference type="InterPro" id="IPR051686">
    <property type="entry name" value="Lipoprotein_DolP"/>
</dbReference>
<dbReference type="RefSeq" id="WP_090349783.1">
    <property type="nucleotide sequence ID" value="NZ_LT629751.1"/>
</dbReference>
<dbReference type="STRING" id="1392877.SAMN05216221_3043"/>
<dbReference type="Pfam" id="PF04972">
    <property type="entry name" value="BON"/>
    <property type="match status" value="1"/>
</dbReference>
<keyword evidence="4" id="KW-1185">Reference proteome</keyword>
<evidence type="ECO:0000256" key="1">
    <source>
        <dbReference type="SAM" id="MobiDB-lite"/>
    </source>
</evidence>
<protein>
    <submittedName>
        <fullName evidence="3">Hyperosmotically inducible protein</fullName>
    </submittedName>
</protein>
<feature type="domain" description="BON" evidence="2">
    <location>
        <begin position="18"/>
        <end position="87"/>
    </location>
</feature>
<reference evidence="4" key="1">
    <citation type="submission" date="2016-10" db="EMBL/GenBank/DDBJ databases">
        <authorList>
            <person name="Varghese N."/>
            <person name="Submissions S."/>
        </authorList>
    </citation>
    <scope>NUCLEOTIDE SEQUENCE [LARGE SCALE GENOMIC DNA]</scope>
    <source>
        <strain evidence="4">KCTC 32247</strain>
    </source>
</reference>
<evidence type="ECO:0000259" key="2">
    <source>
        <dbReference type="PROSITE" id="PS50914"/>
    </source>
</evidence>
<name>A0A1H1WB70_9PSED</name>
<dbReference type="PANTHER" id="PTHR34606:SF15">
    <property type="entry name" value="BON DOMAIN-CONTAINING PROTEIN"/>
    <property type="match status" value="1"/>
</dbReference>
<dbReference type="AlphaFoldDB" id="A0A1H1WB70"/>
<dbReference type="Proteomes" id="UP000243359">
    <property type="component" value="Chromosome I"/>
</dbReference>
<evidence type="ECO:0000313" key="4">
    <source>
        <dbReference type="Proteomes" id="UP000243359"/>
    </source>
</evidence>
<sequence length="125" mass="13885">MKMHSFNQYSHDLGIAVHDLWLTTKVKSALEMARPTRGQHIHVRTHAGVVALSGQVETHRLCEQAVELARAVHGVREVDAHELETWMVAPGHLPEAGNAEESADHEAEVARRRERIRGPHGGDTP</sequence>
<dbReference type="EMBL" id="LT629751">
    <property type="protein sequence ID" value="SDS94578.1"/>
    <property type="molecule type" value="Genomic_DNA"/>
</dbReference>
<feature type="compositionally biased region" description="Basic and acidic residues" evidence="1">
    <location>
        <begin position="102"/>
        <end position="111"/>
    </location>
</feature>
<dbReference type="PANTHER" id="PTHR34606">
    <property type="entry name" value="BON DOMAIN-CONTAINING PROTEIN"/>
    <property type="match status" value="1"/>
</dbReference>
<dbReference type="InterPro" id="IPR007055">
    <property type="entry name" value="BON_dom"/>
</dbReference>
<feature type="region of interest" description="Disordered" evidence="1">
    <location>
        <begin position="93"/>
        <end position="125"/>
    </location>
</feature>
<dbReference type="Gene3D" id="3.30.1340.30">
    <property type="match status" value="1"/>
</dbReference>
<proteinExistence type="predicted"/>
<accession>A0A1H1WB70</accession>
<evidence type="ECO:0000313" key="3">
    <source>
        <dbReference type="EMBL" id="SDS94578.1"/>
    </source>
</evidence>
<organism evidence="3 4">
    <name type="scientific">Pseudomonas oryzae</name>
    <dbReference type="NCBI Taxonomy" id="1392877"/>
    <lineage>
        <taxon>Bacteria</taxon>
        <taxon>Pseudomonadati</taxon>
        <taxon>Pseudomonadota</taxon>
        <taxon>Gammaproteobacteria</taxon>
        <taxon>Pseudomonadales</taxon>
        <taxon>Pseudomonadaceae</taxon>
        <taxon>Pseudomonas</taxon>
    </lineage>
</organism>
<gene>
    <name evidence="3" type="ORF">SAMN05216221_3043</name>
</gene>
<dbReference type="PROSITE" id="PS50914">
    <property type="entry name" value="BON"/>
    <property type="match status" value="1"/>
</dbReference>